<dbReference type="Proteomes" id="UP001065298">
    <property type="component" value="Chromosome 2"/>
</dbReference>
<sequence>MSTNSPSHCDISTSRDGLPGLQCYDGWAFAVCHWNPKNKMDSEMESKAARSSRLFHGGTITGWWNYSIFVLTRNHLEVSPRPALKPACMLKMPVLDTQGTAHPSPPLDGSFDFYAGPNLLGMVESSNDNFWVMKGAEDRLKVLATLCEVYLHATTIDPADFAGLPSETLLTLNELKNDIVHDVHKLGKSNNLAVLDLIEMSRSHPAHEFEELVENKIRELEDQRDVIKGKVDMIYAIRKFQRDEEDEFEVVAEPAEVPRGVPKGDYEWTQAIINNKGPLVILNNLPARITYAQVMEGVTGLGGISSVLVKPEPAGSRKGAYCAALHFNNNKAANAYIEFFKEKPLFFVDEEGDVHKARMLQFQAAAPSDHDPQSSVSGRCLDFNHFPAKAVWAAIKKIGISHIIRVTFNPDASSDVGELSVEMTDAFKASCVRDLALGELPIPGFSGRAEDITDGLCESDYPPSHIQHRYANVIPYVAHNHLDKWDNAPYNTWEPPRPLQPESYIRMIYHATLPRIPEEEVRPRPEMTLGSRTYICEDGCVYKLSTGHVSSQMEVRGQELKVLQALTLGKHEWADFWRELALQQQVLNMDTYAHMVEHRRLVAEGQIACPVDCYECGPSLRDSPTPLRAQMYTQASDEGFMHGAWINGDDIQIRLSIPPMIPQMGQIIRYD</sequence>
<accession>A0ACC0R9E8</accession>
<name>A0ACC0R9E8_9HYPO</name>
<proteinExistence type="predicted"/>
<gene>
    <name evidence="1" type="ORF">NCS57_00220900</name>
</gene>
<dbReference type="EMBL" id="CM046504">
    <property type="protein sequence ID" value="KAI8679428.1"/>
    <property type="molecule type" value="Genomic_DNA"/>
</dbReference>
<keyword evidence="2" id="KW-1185">Reference proteome</keyword>
<comment type="caution">
    <text evidence="1">The sequence shown here is derived from an EMBL/GenBank/DDBJ whole genome shotgun (WGS) entry which is preliminary data.</text>
</comment>
<reference evidence="1" key="1">
    <citation type="submission" date="2022-06" db="EMBL/GenBank/DDBJ databases">
        <title>Fusarium solani species complex genomes reveal bases of compartmentalisation and animal pathogenesis.</title>
        <authorList>
            <person name="Tsai I.J."/>
        </authorList>
    </citation>
    <scope>NUCLEOTIDE SEQUENCE</scope>
    <source>
        <strain evidence="1">Fu6.1</strain>
    </source>
</reference>
<protein>
    <submittedName>
        <fullName evidence="1">Uncharacterized protein</fullName>
    </submittedName>
</protein>
<evidence type="ECO:0000313" key="1">
    <source>
        <dbReference type="EMBL" id="KAI8679428.1"/>
    </source>
</evidence>
<organism evidence="1 2">
    <name type="scientific">Fusarium keratoplasticum</name>
    <dbReference type="NCBI Taxonomy" id="1328300"/>
    <lineage>
        <taxon>Eukaryota</taxon>
        <taxon>Fungi</taxon>
        <taxon>Dikarya</taxon>
        <taxon>Ascomycota</taxon>
        <taxon>Pezizomycotina</taxon>
        <taxon>Sordariomycetes</taxon>
        <taxon>Hypocreomycetidae</taxon>
        <taxon>Hypocreales</taxon>
        <taxon>Nectriaceae</taxon>
        <taxon>Fusarium</taxon>
        <taxon>Fusarium solani species complex</taxon>
    </lineage>
</organism>
<evidence type="ECO:0000313" key="2">
    <source>
        <dbReference type="Proteomes" id="UP001065298"/>
    </source>
</evidence>